<dbReference type="AlphaFoldDB" id="A0A1Z5HNL8"/>
<reference evidence="2" key="1">
    <citation type="journal article" date="2017" name="Appl. Environ. Microbiol.">
        <title>Genomic analysis of Calderihabitans maritimus KKC1, a thermophilic hydrogenogenic carboxydotrophic bacterium isolated from marine sediment.</title>
        <authorList>
            <person name="Omae K."/>
            <person name="Yoneda Y."/>
            <person name="Fukuyama Y."/>
            <person name="Yoshida T."/>
            <person name="Sako Y."/>
        </authorList>
    </citation>
    <scope>NUCLEOTIDE SEQUENCE [LARGE SCALE GENOMIC DNA]</scope>
    <source>
        <strain evidence="2">KKC1</strain>
    </source>
</reference>
<dbReference type="EMBL" id="BDGJ01000001">
    <property type="protein sequence ID" value="GAW90860.1"/>
    <property type="molecule type" value="Genomic_DNA"/>
</dbReference>
<name>A0A1Z5HNL8_9FIRM</name>
<sequence>MPQDGPQGDKKPKKANPFSLFLIFVLLVFSGDKSISESNPFQMFLILVLLVQSYEMLKIKFGNI</sequence>
<gene>
    <name evidence="1" type="ORF">KKC1_00220</name>
</gene>
<evidence type="ECO:0000313" key="1">
    <source>
        <dbReference type="EMBL" id="GAW90860.1"/>
    </source>
</evidence>
<organism evidence="1 2">
    <name type="scientific">Calderihabitans maritimus</name>
    <dbReference type="NCBI Taxonomy" id="1246530"/>
    <lineage>
        <taxon>Bacteria</taxon>
        <taxon>Bacillati</taxon>
        <taxon>Bacillota</taxon>
        <taxon>Clostridia</taxon>
        <taxon>Neomoorellales</taxon>
        <taxon>Calderihabitantaceae</taxon>
        <taxon>Calderihabitans</taxon>
    </lineage>
</organism>
<accession>A0A1Z5HNL8</accession>
<proteinExistence type="predicted"/>
<protein>
    <submittedName>
        <fullName evidence="1">Uncharacterized protein</fullName>
    </submittedName>
</protein>
<dbReference type="RefSeq" id="WP_088552479.1">
    <property type="nucleotide sequence ID" value="NZ_BDGJ01000001.1"/>
</dbReference>
<comment type="caution">
    <text evidence="1">The sequence shown here is derived from an EMBL/GenBank/DDBJ whole genome shotgun (WGS) entry which is preliminary data.</text>
</comment>
<keyword evidence="2" id="KW-1185">Reference proteome</keyword>
<evidence type="ECO:0000313" key="2">
    <source>
        <dbReference type="Proteomes" id="UP000197032"/>
    </source>
</evidence>
<dbReference type="Proteomes" id="UP000197032">
    <property type="component" value="Unassembled WGS sequence"/>
</dbReference>